<dbReference type="EMBL" id="JAROAV010000038">
    <property type="protein sequence ID" value="MDF8265681.1"/>
    <property type="molecule type" value="Genomic_DNA"/>
</dbReference>
<feature type="transmembrane region" description="Helical" evidence="1">
    <location>
        <begin position="520"/>
        <end position="536"/>
    </location>
</feature>
<evidence type="ECO:0000313" key="2">
    <source>
        <dbReference type="EMBL" id="MDF8265681.1"/>
    </source>
</evidence>
<evidence type="ECO:0000256" key="1">
    <source>
        <dbReference type="SAM" id="Phobius"/>
    </source>
</evidence>
<keyword evidence="1" id="KW-1133">Transmembrane helix</keyword>
<feature type="transmembrane region" description="Helical" evidence="1">
    <location>
        <begin position="489"/>
        <end position="514"/>
    </location>
</feature>
<organism evidence="2 3">
    <name type="scientific">Luteipulveratus flavus</name>
    <dbReference type="NCBI Taxonomy" id="3031728"/>
    <lineage>
        <taxon>Bacteria</taxon>
        <taxon>Bacillati</taxon>
        <taxon>Actinomycetota</taxon>
        <taxon>Actinomycetes</taxon>
        <taxon>Micrococcales</taxon>
        <taxon>Dermacoccaceae</taxon>
        <taxon>Luteipulveratus</taxon>
    </lineage>
</organism>
<gene>
    <name evidence="2" type="ORF">P4R38_15655</name>
</gene>
<feature type="transmembrane region" description="Helical" evidence="1">
    <location>
        <begin position="361"/>
        <end position="380"/>
    </location>
</feature>
<protein>
    <submittedName>
        <fullName evidence="2">Uncharacterized protein</fullName>
    </submittedName>
</protein>
<feature type="transmembrane region" description="Helical" evidence="1">
    <location>
        <begin position="338"/>
        <end position="355"/>
    </location>
</feature>
<dbReference type="Proteomes" id="UP001528912">
    <property type="component" value="Unassembled WGS sequence"/>
</dbReference>
<feature type="transmembrane region" description="Helical" evidence="1">
    <location>
        <begin position="250"/>
        <end position="279"/>
    </location>
</feature>
<dbReference type="SUPFAM" id="SSF51395">
    <property type="entry name" value="FMN-linked oxidoreductases"/>
    <property type="match status" value="1"/>
</dbReference>
<reference evidence="2 3" key="1">
    <citation type="submission" date="2023-03" db="EMBL/GenBank/DDBJ databases">
        <title>YIM 133296 draft genome.</title>
        <authorList>
            <person name="Xiong L."/>
        </authorList>
    </citation>
    <scope>NUCLEOTIDE SEQUENCE [LARGE SCALE GENOMIC DNA]</scope>
    <source>
        <strain evidence="2 3">YIM 133296</strain>
    </source>
</reference>
<keyword evidence="1" id="KW-0812">Transmembrane</keyword>
<feature type="transmembrane region" description="Helical" evidence="1">
    <location>
        <begin position="461"/>
        <end position="482"/>
    </location>
</feature>
<name>A0ABT6C9V3_9MICO</name>
<feature type="transmembrane region" description="Helical" evidence="1">
    <location>
        <begin position="307"/>
        <end position="326"/>
    </location>
</feature>
<sequence>MAMPDWTYGPLRAPAGALVGVRRSQRWALGLLAAVCSVPGGRLLARTMAGTEEYPEQRGSLLGHDLVGPVGVSAGAEVGRPVLRAMPEIGAAVVEIGPLSPQEARELRREIAASAAPVLLRCTPGRSAEVRDAVGSPPTVAGYVEGDRLIDTALQQRGVVVRTDDPDDVAQHRAGHEVVVAVTDSGDAEVGRALAAAGADAVLLHSRALVDGGPGLPNHLVRSLLPAPVAEPAPTAREVLRTAPWSWPMWAWGVGLGVGMLAGGVGAAAVAVGPGLLWYDEDHLGMTREQLDGLVPRFVPFLQHDRITLAGTMVCLGILYVALSYCGLRQGIRAAERALWWSAVLGFPTLLYFLGTGYFEPLHAGLAAVLTPMFLLATRSREPRRWSEPRRPPPEVARRGLTGQLLVVSMSVGLIVAGLFISVTGLTYVYVPTDLVYIGHDAFHLHALNPALQGFAAHDRAGFGGALLSAGVGLSLLSICCWAPGRRWVWWAVTLSMLAGFVPTLIVHVAVGYVDPGHLLPAYVGFVVTAVGSVLARRHLYDDARLG</sequence>
<accession>A0ABT6C9V3</accession>
<dbReference type="RefSeq" id="WP_277192987.1">
    <property type="nucleotide sequence ID" value="NZ_JAROAV010000038.1"/>
</dbReference>
<comment type="caution">
    <text evidence="2">The sequence shown here is derived from an EMBL/GenBank/DDBJ whole genome shotgun (WGS) entry which is preliminary data.</text>
</comment>
<evidence type="ECO:0000313" key="3">
    <source>
        <dbReference type="Proteomes" id="UP001528912"/>
    </source>
</evidence>
<keyword evidence="3" id="KW-1185">Reference proteome</keyword>
<keyword evidence="1" id="KW-0472">Membrane</keyword>
<feature type="transmembrane region" description="Helical" evidence="1">
    <location>
        <begin position="401"/>
        <end position="431"/>
    </location>
</feature>
<proteinExistence type="predicted"/>